<keyword evidence="5" id="KW-1185">Reference proteome</keyword>
<dbReference type="Proteomes" id="UP000613208">
    <property type="component" value="Unassembled WGS sequence"/>
</dbReference>
<dbReference type="PANTHER" id="PTHR43793:SF2">
    <property type="entry name" value="BIFUNCTIONAL PROTEIN HLDE"/>
    <property type="match status" value="1"/>
</dbReference>
<comment type="caution">
    <text evidence="4">The sequence shown here is derived from an EMBL/GenBank/DDBJ whole genome shotgun (WGS) entry which is preliminary data.</text>
</comment>
<evidence type="ECO:0000313" key="5">
    <source>
        <dbReference type="Proteomes" id="UP000613208"/>
    </source>
</evidence>
<protein>
    <recommendedName>
        <fullName evidence="3">Cytidyltransferase-like domain-containing protein</fullName>
    </recommendedName>
</protein>
<evidence type="ECO:0000256" key="2">
    <source>
        <dbReference type="ARBA" id="ARBA00022695"/>
    </source>
</evidence>
<evidence type="ECO:0000256" key="1">
    <source>
        <dbReference type="ARBA" id="ARBA00022679"/>
    </source>
</evidence>
<accession>A0A916Q669</accession>
<feature type="domain" description="Cytidyltransferase-like" evidence="3">
    <location>
        <begin position="28"/>
        <end position="152"/>
    </location>
</feature>
<sequence length="161" mass="18686">MKVAKIINEESELRLLRDKNKNKKIVLTSGCFDLLHYGHICHLEESKNCGDYLVVAVNSDDSVKRLKGNTKPVVPENQRIKILQALRFVDAVFVFDEDDVCKYFEILKPDCFTIGEESAIDYYNEIVAAQNSKTLVHIIKRRKDYSTTKIINKIKEENYRE</sequence>
<dbReference type="Gene3D" id="3.40.50.620">
    <property type="entry name" value="HUPs"/>
    <property type="match status" value="1"/>
</dbReference>
<dbReference type="InterPro" id="IPR014729">
    <property type="entry name" value="Rossmann-like_a/b/a_fold"/>
</dbReference>
<dbReference type="InterPro" id="IPR004821">
    <property type="entry name" value="Cyt_trans-like"/>
</dbReference>
<proteinExistence type="predicted"/>
<keyword evidence="2" id="KW-0548">Nucleotidyltransferase</keyword>
<dbReference type="EMBL" id="BLYI01000003">
    <property type="protein sequence ID" value="GFO83761.1"/>
    <property type="molecule type" value="Genomic_DNA"/>
</dbReference>
<gene>
    <name evidence="4" type="ORF">ANBU17_01080</name>
</gene>
<keyword evidence="1" id="KW-0808">Transferase</keyword>
<dbReference type="Pfam" id="PF01467">
    <property type="entry name" value="CTP_transf_like"/>
    <property type="match status" value="1"/>
</dbReference>
<dbReference type="NCBIfam" id="TIGR00125">
    <property type="entry name" value="cyt_tran_rel"/>
    <property type="match status" value="1"/>
</dbReference>
<dbReference type="SUPFAM" id="SSF52374">
    <property type="entry name" value="Nucleotidylyl transferase"/>
    <property type="match status" value="1"/>
</dbReference>
<evidence type="ECO:0000259" key="3">
    <source>
        <dbReference type="Pfam" id="PF01467"/>
    </source>
</evidence>
<dbReference type="GO" id="GO:0016779">
    <property type="term" value="F:nucleotidyltransferase activity"/>
    <property type="evidence" value="ECO:0007669"/>
    <property type="project" value="UniProtKB-KW"/>
</dbReference>
<name>A0A916Q669_9FIRM</name>
<dbReference type="RefSeq" id="WP_052465172.1">
    <property type="nucleotide sequence ID" value="NZ_BLYI01000003.1"/>
</dbReference>
<organism evidence="4 5">
    <name type="scientific">Anaerostipes butyraticus</name>
    <dbReference type="NCBI Taxonomy" id="645466"/>
    <lineage>
        <taxon>Bacteria</taxon>
        <taxon>Bacillati</taxon>
        <taxon>Bacillota</taxon>
        <taxon>Clostridia</taxon>
        <taxon>Lachnospirales</taxon>
        <taxon>Lachnospiraceae</taxon>
        <taxon>Anaerostipes</taxon>
    </lineage>
</organism>
<dbReference type="InterPro" id="IPR050385">
    <property type="entry name" value="Archaeal_FAD_synthase"/>
</dbReference>
<dbReference type="AlphaFoldDB" id="A0A916Q669"/>
<evidence type="ECO:0000313" key="4">
    <source>
        <dbReference type="EMBL" id="GFO83761.1"/>
    </source>
</evidence>
<reference evidence="4" key="1">
    <citation type="submission" date="2020-06" db="EMBL/GenBank/DDBJ databases">
        <title>Characterization of fructooligosaccharide metabolism and fructooligosaccharide-degrading enzymes in human commensal butyrate producers.</title>
        <authorList>
            <person name="Tanno H."/>
            <person name="Fujii T."/>
            <person name="Hirano K."/>
            <person name="Maeno S."/>
            <person name="Tonozuka T."/>
            <person name="Sakamoto M."/>
            <person name="Ohkuma M."/>
            <person name="Tochio T."/>
            <person name="Endo A."/>
        </authorList>
    </citation>
    <scope>NUCLEOTIDE SEQUENCE</scope>
    <source>
        <strain evidence="4">JCM 17466</strain>
    </source>
</reference>
<dbReference type="PANTHER" id="PTHR43793">
    <property type="entry name" value="FAD SYNTHASE"/>
    <property type="match status" value="1"/>
</dbReference>